<proteinExistence type="predicted"/>
<sequence>MIFKPKQVNQTLKTELTNDQNHRLENKKDFNPATFNIIKNETRMKYVSIGFWIIIFIMSLVGIAYNALIHLNTDSIGVGLYFLFAVPTFISLFYLVKNIVKVLQWKKVKQKYQNNFTQEDVSSSPIFAELYRYLVLKRLRFTWFIIFFFTYFGLFNLLVLFLKDQVIEVGNVISSSQDRLGFNIHFIIDFSKIFNKWFKNTNLLLIINLSIMCSTLAFYLFTLFFDKKRANDIIDNFGSNQTAVQLQNVVEERRVQENKTWIKTYFIIFALTILFPFVLFIYLIYRGIIRRKK</sequence>
<feature type="transmembrane region" description="Helical" evidence="1">
    <location>
        <begin position="75"/>
        <end position="96"/>
    </location>
</feature>
<gene>
    <name evidence="2" type="ORF">NCTC10118_00452</name>
</gene>
<keyword evidence="1" id="KW-0472">Membrane</keyword>
<dbReference type="InterPro" id="IPR059214">
    <property type="entry name" value="MSC_0882-like"/>
</dbReference>
<reference evidence="2 3" key="1">
    <citation type="submission" date="2019-01" db="EMBL/GenBank/DDBJ databases">
        <authorList>
            <consortium name="Pathogen Informatics"/>
        </authorList>
    </citation>
    <scope>NUCLEOTIDE SEQUENCE [LARGE SCALE GENOMIC DNA]</scope>
    <source>
        <strain evidence="2 3">NCTC10118</strain>
    </source>
</reference>
<dbReference type="Proteomes" id="UP000289952">
    <property type="component" value="Chromosome"/>
</dbReference>
<dbReference type="NCBIfam" id="NF045846">
    <property type="entry name" value="MSC0882_dom"/>
    <property type="match status" value="1"/>
</dbReference>
<feature type="transmembrane region" description="Helical" evidence="1">
    <location>
        <begin position="203"/>
        <end position="225"/>
    </location>
</feature>
<dbReference type="OrthoDB" id="398791at2"/>
<dbReference type="AlphaFoldDB" id="A0A449AEI1"/>
<evidence type="ECO:0000313" key="3">
    <source>
        <dbReference type="Proteomes" id="UP000289952"/>
    </source>
</evidence>
<protein>
    <submittedName>
        <fullName evidence="2">Uncharacterized protein</fullName>
    </submittedName>
</protein>
<accession>A0A449AEI1</accession>
<dbReference type="EMBL" id="LR214972">
    <property type="protein sequence ID" value="VEU63410.1"/>
    <property type="molecule type" value="Genomic_DNA"/>
</dbReference>
<feature type="transmembrane region" description="Helical" evidence="1">
    <location>
        <begin position="264"/>
        <end position="285"/>
    </location>
</feature>
<keyword evidence="3" id="KW-1185">Reference proteome</keyword>
<dbReference type="RefSeq" id="WP_129621588.1">
    <property type="nucleotide sequence ID" value="NZ_LR214972.1"/>
</dbReference>
<keyword evidence="1" id="KW-1133">Transmembrane helix</keyword>
<name>A0A449AEI1_9BACT</name>
<evidence type="ECO:0000256" key="1">
    <source>
        <dbReference type="SAM" id="Phobius"/>
    </source>
</evidence>
<keyword evidence="1" id="KW-0812">Transmembrane</keyword>
<feature type="transmembrane region" description="Helical" evidence="1">
    <location>
        <begin position="141"/>
        <end position="162"/>
    </location>
</feature>
<evidence type="ECO:0000313" key="2">
    <source>
        <dbReference type="EMBL" id="VEU63410.1"/>
    </source>
</evidence>
<organism evidence="2 3">
    <name type="scientific">Mycoplasmopsis bovirhinis</name>
    <dbReference type="NCBI Taxonomy" id="29553"/>
    <lineage>
        <taxon>Bacteria</taxon>
        <taxon>Bacillati</taxon>
        <taxon>Mycoplasmatota</taxon>
        <taxon>Mycoplasmoidales</taxon>
        <taxon>Metamycoplasmataceae</taxon>
        <taxon>Mycoplasmopsis</taxon>
    </lineage>
</organism>
<feature type="transmembrane region" description="Helical" evidence="1">
    <location>
        <begin position="49"/>
        <end position="69"/>
    </location>
</feature>